<protein>
    <submittedName>
        <fullName evidence="7">Cobalt ECF transporter T component CbiQ</fullName>
    </submittedName>
</protein>
<feature type="transmembrane region" description="Helical" evidence="6">
    <location>
        <begin position="16"/>
        <end position="35"/>
    </location>
</feature>
<feature type="transmembrane region" description="Helical" evidence="6">
    <location>
        <begin position="65"/>
        <end position="89"/>
    </location>
</feature>
<comment type="subcellular location">
    <subcellularLocation>
        <location evidence="1">Cell membrane</location>
        <topology evidence="1">Multi-pass membrane protein</topology>
    </subcellularLocation>
</comment>
<feature type="transmembrane region" description="Helical" evidence="6">
    <location>
        <begin position="42"/>
        <end position="59"/>
    </location>
</feature>
<evidence type="ECO:0000256" key="5">
    <source>
        <dbReference type="ARBA" id="ARBA00023136"/>
    </source>
</evidence>
<feature type="transmembrane region" description="Helical" evidence="6">
    <location>
        <begin position="233"/>
        <end position="254"/>
    </location>
</feature>
<dbReference type="EMBL" id="JAESWB010000165">
    <property type="protein sequence ID" value="MBL4952323.1"/>
    <property type="molecule type" value="Genomic_DNA"/>
</dbReference>
<keyword evidence="3 6" id="KW-0812">Transmembrane</keyword>
<evidence type="ECO:0000256" key="6">
    <source>
        <dbReference type="SAM" id="Phobius"/>
    </source>
</evidence>
<dbReference type="Proteomes" id="UP000623967">
    <property type="component" value="Unassembled WGS sequence"/>
</dbReference>
<name>A0ABS1TMB8_9BACI</name>
<evidence type="ECO:0000313" key="8">
    <source>
        <dbReference type="Proteomes" id="UP000623967"/>
    </source>
</evidence>
<keyword evidence="5 6" id="KW-0472">Membrane</keyword>
<evidence type="ECO:0000313" key="7">
    <source>
        <dbReference type="EMBL" id="MBL4952323.1"/>
    </source>
</evidence>
<organism evidence="7 8">
    <name type="scientific">Neobacillus paridis</name>
    <dbReference type="NCBI Taxonomy" id="2803862"/>
    <lineage>
        <taxon>Bacteria</taxon>
        <taxon>Bacillati</taxon>
        <taxon>Bacillota</taxon>
        <taxon>Bacilli</taxon>
        <taxon>Bacillales</taxon>
        <taxon>Bacillaceae</taxon>
        <taxon>Neobacillus</taxon>
    </lineage>
</organism>
<sequence>MLLIDQYAYHNRFSDIHAFDKVTFSLFMLLFSLFARDMKVSFTVFLISSIMILLARIPIKYYIKLLVLPITFILLGLIPLMVNFSLNAIPGSEIIFDISMGKLFIYVDMSSVRAAFQLFMVSIGSISCLYLLILTTPLVEILYLLKKWRISPLFIEMIAITYRFLFTLIETAAEIYHSQSSRLGYTSFRTGLTSLGYLTTALFLKSFQKAAKLHQAVESRGGYGEFIGSEREYSLSLLNLGVFMIVLLLLVLLFTF</sequence>
<keyword evidence="2" id="KW-1003">Cell membrane</keyword>
<gene>
    <name evidence="7" type="primary">cbiQ</name>
    <name evidence="7" type="ORF">JK635_08890</name>
</gene>
<comment type="caution">
    <text evidence="7">The sequence shown here is derived from an EMBL/GenBank/DDBJ whole genome shotgun (WGS) entry which is preliminary data.</text>
</comment>
<dbReference type="NCBIfam" id="TIGR02454">
    <property type="entry name" value="ECF_T_CbiQ"/>
    <property type="match status" value="1"/>
</dbReference>
<dbReference type="PANTHER" id="PTHR43723:SF1">
    <property type="entry name" value="COBALT TRANSPORT PROTEIN CBIQ"/>
    <property type="match status" value="1"/>
</dbReference>
<dbReference type="InterPro" id="IPR003339">
    <property type="entry name" value="ABC/ECF_trnsptr_transmembrane"/>
</dbReference>
<dbReference type="RefSeq" id="WP_202653588.1">
    <property type="nucleotide sequence ID" value="NZ_JAESWB010000165.1"/>
</dbReference>
<accession>A0ABS1TMB8</accession>
<evidence type="ECO:0000256" key="2">
    <source>
        <dbReference type="ARBA" id="ARBA00022475"/>
    </source>
</evidence>
<dbReference type="Pfam" id="PF02361">
    <property type="entry name" value="CbiQ"/>
    <property type="match status" value="1"/>
</dbReference>
<dbReference type="InterPro" id="IPR052770">
    <property type="entry name" value="Cobalt_transport_CbiQ"/>
</dbReference>
<dbReference type="InterPro" id="IPR012809">
    <property type="entry name" value="ECF_CbiQ"/>
</dbReference>
<evidence type="ECO:0000256" key="3">
    <source>
        <dbReference type="ARBA" id="ARBA00022692"/>
    </source>
</evidence>
<dbReference type="PANTHER" id="PTHR43723">
    <property type="entry name" value="COBALT TRANSPORT PROTEIN CBIQ"/>
    <property type="match status" value="1"/>
</dbReference>
<proteinExistence type="predicted"/>
<keyword evidence="8" id="KW-1185">Reference proteome</keyword>
<evidence type="ECO:0000256" key="1">
    <source>
        <dbReference type="ARBA" id="ARBA00004651"/>
    </source>
</evidence>
<evidence type="ECO:0000256" key="4">
    <source>
        <dbReference type="ARBA" id="ARBA00022989"/>
    </source>
</evidence>
<dbReference type="CDD" id="cd16914">
    <property type="entry name" value="EcfT"/>
    <property type="match status" value="1"/>
</dbReference>
<reference evidence="7 8" key="1">
    <citation type="submission" date="2021-01" db="EMBL/GenBank/DDBJ databases">
        <title>Genome public.</title>
        <authorList>
            <person name="Liu C."/>
            <person name="Sun Q."/>
        </authorList>
    </citation>
    <scope>NUCLEOTIDE SEQUENCE [LARGE SCALE GENOMIC DNA]</scope>
    <source>
        <strain evidence="7 8">YIM B02564</strain>
    </source>
</reference>
<keyword evidence="4 6" id="KW-1133">Transmembrane helix</keyword>